<keyword evidence="3" id="KW-1185">Reference proteome</keyword>
<dbReference type="STRING" id="692418.SAMN04488029_0088"/>
<feature type="transmembrane region" description="Helical" evidence="1">
    <location>
        <begin position="161"/>
        <end position="182"/>
    </location>
</feature>
<protein>
    <submittedName>
        <fullName evidence="2">Uncharacterized protein</fullName>
    </submittedName>
</protein>
<keyword evidence="1" id="KW-1133">Transmembrane helix</keyword>
<sequence length="192" mass="21710">MNLTKLYSILERLTTKRVILVLFVVAHLVLLLMMLFTFPRINAQLETEAFDLKATGYTVEEATAMLQKLDQATINLYLFPQLFLLDVLYPFLLALLLSTLIIRLSGLIKMRAHPLLSHLYLLPFLAMALDYAENVSIALMITNTSQISAGTIQTASLFTQLKSGITTICWLVVIILFFVWLVNRKRSSAEAN</sequence>
<dbReference type="EMBL" id="FWYF01000001">
    <property type="protein sequence ID" value="SMD31751.1"/>
    <property type="molecule type" value="Genomic_DNA"/>
</dbReference>
<dbReference type="Proteomes" id="UP000192472">
    <property type="component" value="Unassembled WGS sequence"/>
</dbReference>
<feature type="transmembrane region" description="Helical" evidence="1">
    <location>
        <begin position="120"/>
        <end position="141"/>
    </location>
</feature>
<organism evidence="2 3">
    <name type="scientific">Reichenbachiella faecimaris</name>
    <dbReference type="NCBI Taxonomy" id="692418"/>
    <lineage>
        <taxon>Bacteria</taxon>
        <taxon>Pseudomonadati</taxon>
        <taxon>Bacteroidota</taxon>
        <taxon>Cytophagia</taxon>
        <taxon>Cytophagales</taxon>
        <taxon>Reichenbachiellaceae</taxon>
        <taxon>Reichenbachiella</taxon>
    </lineage>
</organism>
<keyword evidence="1" id="KW-0472">Membrane</keyword>
<evidence type="ECO:0000313" key="2">
    <source>
        <dbReference type="EMBL" id="SMD31751.1"/>
    </source>
</evidence>
<dbReference type="AlphaFoldDB" id="A0A1W2G586"/>
<gene>
    <name evidence="2" type="ORF">SAMN04488029_0088</name>
</gene>
<accession>A0A1W2G586</accession>
<dbReference type="RefSeq" id="WP_139793691.1">
    <property type="nucleotide sequence ID" value="NZ_FWYF01000001.1"/>
</dbReference>
<evidence type="ECO:0000313" key="3">
    <source>
        <dbReference type="Proteomes" id="UP000192472"/>
    </source>
</evidence>
<evidence type="ECO:0000256" key="1">
    <source>
        <dbReference type="SAM" id="Phobius"/>
    </source>
</evidence>
<keyword evidence="1" id="KW-0812">Transmembrane</keyword>
<feature type="transmembrane region" description="Helical" evidence="1">
    <location>
        <begin position="87"/>
        <end position="108"/>
    </location>
</feature>
<feature type="transmembrane region" description="Helical" evidence="1">
    <location>
        <begin position="18"/>
        <end position="38"/>
    </location>
</feature>
<name>A0A1W2G586_REIFA</name>
<proteinExistence type="predicted"/>
<reference evidence="2 3" key="1">
    <citation type="submission" date="2017-04" db="EMBL/GenBank/DDBJ databases">
        <authorList>
            <person name="Afonso C.L."/>
            <person name="Miller P.J."/>
            <person name="Scott M.A."/>
            <person name="Spackman E."/>
            <person name="Goraichik I."/>
            <person name="Dimitrov K.M."/>
            <person name="Suarez D.L."/>
            <person name="Swayne D.E."/>
        </authorList>
    </citation>
    <scope>NUCLEOTIDE SEQUENCE [LARGE SCALE GENOMIC DNA]</scope>
    <source>
        <strain evidence="2 3">DSM 26133</strain>
    </source>
</reference>
<dbReference type="OrthoDB" id="177872at768503"/>